<dbReference type="EMBL" id="CP007139">
    <property type="protein sequence ID" value="AIE87839.1"/>
    <property type="molecule type" value="Genomic_DNA"/>
</dbReference>
<organism evidence="2 3">
    <name type="scientific">Fimbriimonas ginsengisoli Gsoil 348</name>
    <dbReference type="NCBI Taxonomy" id="661478"/>
    <lineage>
        <taxon>Bacteria</taxon>
        <taxon>Bacillati</taxon>
        <taxon>Armatimonadota</taxon>
        <taxon>Fimbriimonadia</taxon>
        <taxon>Fimbriimonadales</taxon>
        <taxon>Fimbriimonadaceae</taxon>
        <taxon>Fimbriimonas</taxon>
    </lineage>
</organism>
<proteinExistence type="predicted"/>
<reference evidence="2 3" key="1">
    <citation type="journal article" date="2014" name="PLoS ONE">
        <title>The first complete genome sequence of the class fimbriimonadia in the phylum armatimonadetes.</title>
        <authorList>
            <person name="Hu Z.Y."/>
            <person name="Wang Y.Z."/>
            <person name="Im W.T."/>
            <person name="Wang S.Y."/>
            <person name="Zhao G.P."/>
            <person name="Zheng H.J."/>
            <person name="Quan Z.X."/>
        </authorList>
    </citation>
    <scope>NUCLEOTIDE SEQUENCE [LARGE SCALE GENOMIC DNA]</scope>
    <source>
        <strain evidence="2">Gsoil 348</strain>
    </source>
</reference>
<keyword evidence="3" id="KW-1185">Reference proteome</keyword>
<dbReference type="STRING" id="661478.OP10G_4471"/>
<name>A0A068NZ26_FIMGI</name>
<feature type="signal peptide" evidence="1">
    <location>
        <begin position="1"/>
        <end position="21"/>
    </location>
</feature>
<feature type="chain" id="PRO_5001651974" evidence="1">
    <location>
        <begin position="22"/>
        <end position="287"/>
    </location>
</feature>
<dbReference type="HOGENOM" id="CLU_968913_0_0_0"/>
<evidence type="ECO:0000313" key="2">
    <source>
        <dbReference type="EMBL" id="AIE87839.1"/>
    </source>
</evidence>
<protein>
    <submittedName>
        <fullName evidence="2">Uncharacterized protein</fullName>
    </submittedName>
</protein>
<evidence type="ECO:0000256" key="1">
    <source>
        <dbReference type="SAM" id="SignalP"/>
    </source>
</evidence>
<dbReference type="Proteomes" id="UP000027982">
    <property type="component" value="Chromosome"/>
</dbReference>
<dbReference type="AlphaFoldDB" id="A0A068NZ26"/>
<accession>A0A068NZ26</accession>
<dbReference type="KEGG" id="fgi:OP10G_4471"/>
<keyword evidence="1" id="KW-0732">Signal</keyword>
<sequence length="287" mass="30818">MKRYSKILVLAGMAFASVAFVRQDGLVLRLTLKENSVDTYKIESKVKQTMSGTPAGDMEMGINSSTTYKITTGKVDAEKGKADVTVETTYDKLEADGPIADMINNNKPKPSSMKGTLDSLGHLELDKAKLAQAMVQMGAAQQAGPNPVFVDFPEKAVKIGDTWDVIVPKSQFTGPTDQKLTSKLVGEKKLDDKDVWIVSTSGPVKFDVDTSKLPKPEDTNNPMAQMSVHVKGTVDMTVESLVEKSTGKVLRSETKGKSKSTVEIADAGLTIESSATTTTIATLQPAK</sequence>
<gene>
    <name evidence="2" type="ORF">OP10G_4471</name>
</gene>
<dbReference type="RefSeq" id="WP_025228283.1">
    <property type="nucleotide sequence ID" value="NZ_CP007139.1"/>
</dbReference>
<evidence type="ECO:0000313" key="3">
    <source>
        <dbReference type="Proteomes" id="UP000027982"/>
    </source>
</evidence>